<protein>
    <submittedName>
        <fullName evidence="10">Multidrug resistance protein B</fullName>
    </submittedName>
</protein>
<dbReference type="GO" id="GO:0022857">
    <property type="term" value="F:transmembrane transporter activity"/>
    <property type="evidence" value="ECO:0007669"/>
    <property type="project" value="InterPro"/>
</dbReference>
<evidence type="ECO:0000256" key="3">
    <source>
        <dbReference type="ARBA" id="ARBA00022475"/>
    </source>
</evidence>
<dbReference type="PANTHER" id="PTHR30386:SF19">
    <property type="entry name" value="MULTIDRUG EXPORT PROTEIN EMRA-RELATED"/>
    <property type="match status" value="1"/>
</dbReference>
<name>A0A447T720_CHRVL</name>
<reference evidence="10 11" key="1">
    <citation type="submission" date="2018-12" db="EMBL/GenBank/DDBJ databases">
        <authorList>
            <consortium name="Pathogen Informatics"/>
        </authorList>
    </citation>
    <scope>NUCLEOTIDE SEQUENCE [LARGE SCALE GENOMIC DNA]</scope>
    <source>
        <strain evidence="10 11">NCTC9695</strain>
    </source>
</reference>
<feature type="region of interest" description="Disordered" evidence="7">
    <location>
        <begin position="340"/>
        <end position="397"/>
    </location>
</feature>
<keyword evidence="4 8" id="KW-0812">Transmembrane</keyword>
<evidence type="ECO:0000256" key="1">
    <source>
        <dbReference type="ARBA" id="ARBA00004651"/>
    </source>
</evidence>
<proteinExistence type="predicted"/>
<dbReference type="InterPro" id="IPR058633">
    <property type="entry name" value="EmrA/FarA_HH"/>
</dbReference>
<dbReference type="GO" id="GO:0005886">
    <property type="term" value="C:plasma membrane"/>
    <property type="evidence" value="ECO:0007669"/>
    <property type="project" value="UniProtKB-SubCell"/>
</dbReference>
<dbReference type="InterPro" id="IPR004638">
    <property type="entry name" value="EmrB-like"/>
</dbReference>
<evidence type="ECO:0000256" key="6">
    <source>
        <dbReference type="ARBA" id="ARBA00023136"/>
    </source>
</evidence>
<dbReference type="Pfam" id="PF25963">
    <property type="entry name" value="Beta-barrel_AAEA"/>
    <property type="match status" value="1"/>
</dbReference>
<evidence type="ECO:0000256" key="2">
    <source>
        <dbReference type="ARBA" id="ARBA00022448"/>
    </source>
</evidence>
<feature type="transmembrane region" description="Helical" evidence="8">
    <location>
        <begin position="654"/>
        <end position="675"/>
    </location>
</feature>
<keyword evidence="3" id="KW-1003">Cell membrane</keyword>
<dbReference type="InterPro" id="IPR011701">
    <property type="entry name" value="MFS"/>
</dbReference>
<evidence type="ECO:0000256" key="4">
    <source>
        <dbReference type="ARBA" id="ARBA00022692"/>
    </source>
</evidence>
<evidence type="ECO:0000259" key="9">
    <source>
        <dbReference type="PROSITE" id="PS50850"/>
    </source>
</evidence>
<evidence type="ECO:0000256" key="5">
    <source>
        <dbReference type="ARBA" id="ARBA00022989"/>
    </source>
</evidence>
<evidence type="ECO:0000256" key="8">
    <source>
        <dbReference type="SAM" id="Phobius"/>
    </source>
</evidence>
<keyword evidence="6 8" id="KW-0472">Membrane</keyword>
<dbReference type="Gene3D" id="1.20.1720.10">
    <property type="entry name" value="Multidrug resistance protein D"/>
    <property type="match status" value="1"/>
</dbReference>
<gene>
    <name evidence="10" type="primary">emrB_5</name>
    <name evidence="10" type="ORF">NCTC9695_01062</name>
</gene>
<dbReference type="EMBL" id="LR134182">
    <property type="protein sequence ID" value="VEB40660.1"/>
    <property type="molecule type" value="Genomic_DNA"/>
</dbReference>
<dbReference type="InterPro" id="IPR058634">
    <property type="entry name" value="AaeA-lik-b-barrel"/>
</dbReference>
<dbReference type="NCBIfam" id="TIGR00711">
    <property type="entry name" value="efflux_EmrB"/>
    <property type="match status" value="1"/>
</dbReference>
<comment type="subcellular location">
    <subcellularLocation>
        <location evidence="1">Cell membrane</location>
        <topology evidence="1">Multi-pass membrane protein</topology>
    </subcellularLocation>
</comment>
<dbReference type="InterPro" id="IPR036259">
    <property type="entry name" value="MFS_trans_sf"/>
</dbReference>
<dbReference type="InterPro" id="IPR020846">
    <property type="entry name" value="MFS_dom"/>
</dbReference>
<dbReference type="Gene3D" id="2.40.50.100">
    <property type="match status" value="1"/>
</dbReference>
<feature type="transmembrane region" description="Helical" evidence="8">
    <location>
        <begin position="616"/>
        <end position="634"/>
    </location>
</feature>
<evidence type="ECO:0000313" key="10">
    <source>
        <dbReference type="EMBL" id="VEB40660.1"/>
    </source>
</evidence>
<dbReference type="SUPFAM" id="SSF103473">
    <property type="entry name" value="MFS general substrate transporter"/>
    <property type="match status" value="1"/>
</dbReference>
<organism evidence="10 11">
    <name type="scientific">Chromobacterium violaceum</name>
    <dbReference type="NCBI Taxonomy" id="536"/>
    <lineage>
        <taxon>Bacteria</taxon>
        <taxon>Pseudomonadati</taxon>
        <taxon>Pseudomonadota</taxon>
        <taxon>Betaproteobacteria</taxon>
        <taxon>Neisseriales</taxon>
        <taxon>Chromobacteriaceae</taxon>
        <taxon>Chromobacterium</taxon>
    </lineage>
</organism>
<dbReference type="PANTHER" id="PTHR30386">
    <property type="entry name" value="MEMBRANE FUSION SUBUNIT OF EMRAB-TOLC MULTIDRUG EFFLUX PUMP"/>
    <property type="match status" value="1"/>
</dbReference>
<feature type="compositionally biased region" description="Basic residues" evidence="7">
    <location>
        <begin position="370"/>
        <end position="382"/>
    </location>
</feature>
<evidence type="ECO:0000313" key="11">
    <source>
        <dbReference type="Proteomes" id="UP000275777"/>
    </source>
</evidence>
<dbReference type="AlphaFoldDB" id="A0A447T720"/>
<accession>A0A447T720</accession>
<keyword evidence="2" id="KW-0813">Transport</keyword>
<dbReference type="Pfam" id="PF25885">
    <property type="entry name" value="HH_EMRA"/>
    <property type="match status" value="1"/>
</dbReference>
<dbReference type="Proteomes" id="UP000275777">
    <property type="component" value="Chromosome"/>
</dbReference>
<dbReference type="SUPFAM" id="SSF111369">
    <property type="entry name" value="HlyD-like secretion proteins"/>
    <property type="match status" value="1"/>
</dbReference>
<dbReference type="Gene3D" id="2.40.30.170">
    <property type="match status" value="1"/>
</dbReference>
<dbReference type="Pfam" id="PF07690">
    <property type="entry name" value="MFS_1"/>
    <property type="match status" value="1"/>
</dbReference>
<feature type="domain" description="Major facilitator superfamily (MFS) profile" evidence="9">
    <location>
        <begin position="386"/>
        <end position="676"/>
    </location>
</feature>
<dbReference type="PROSITE" id="PS50850">
    <property type="entry name" value="MFS"/>
    <property type="match status" value="1"/>
</dbReference>
<keyword evidence="5 8" id="KW-1133">Transmembrane helix</keyword>
<feature type="transmembrane region" description="Helical" evidence="8">
    <location>
        <begin position="15"/>
        <end position="35"/>
    </location>
</feature>
<evidence type="ECO:0000256" key="7">
    <source>
        <dbReference type="SAM" id="MobiDB-lite"/>
    </source>
</evidence>
<sequence length="676" mass="73357">MDQKLETAKTRKRNLLVATTLFAAIAIGYGAYWALVLSHQEDTDDAYVGGHLVQVTPEVGGTVAKILVDDTVAVKAGQVLVSYDNSDAQLAFERARNEFAQTVRQTRQLMANSQQLDAQVALRQAELSRAESDLKRRKLLAGSEAMSAEELGHASDAVAAAQAALAAAQEQAKAGLALVGKDELAHQPAVKAAASRLKEAWLALQRTEIKSPVNGTVARRNVQVGQRVAAGTPLMAVVPLEHLWVDANFKEGQLAKIRIGQPVELKSDLYGGKVVYHGKVQGLSAGTGSAFSLLPAQNATGNWIKVVQRVPVRIALDPRICRSTRCASACRSTRWWTPATRTANRWPKPPGDRGQRTQRHPARPEAGRQAGRRNPGRQRRQVRTPTHEPSATERLETGLDHAGVVDVGVHASAGYHHRQRGAAHHFGQPRAATSQGTWVITSFGVANAIAVPLTGWLAKRFGEVKLFTASTLLFVLTSWLCGMSGSLEMLIFFRVLQGAVAGPMIPLSQSLLLSCYPAAKKSMALALWAMTVIVAPVFGPILGGVISDNWHWAGSSSSTCRWPRGRLHLLAHLEEPRDRHLRPAIDKLGLALLVIGVGSLQMVLDRGKELDWFNSAEIVTLAVIAFLALTYLVIWELGEEHPIVDLSLFSQRNFTVGTVAISLGFMLYFAPWCCCP</sequence>
<feature type="transmembrane region" description="Helical" evidence="8">
    <location>
        <begin position="525"/>
        <end position="546"/>
    </location>
</feature>
<feature type="transmembrane region" description="Helical" evidence="8">
    <location>
        <begin position="464"/>
        <end position="485"/>
    </location>
</feature>
<dbReference type="InterPro" id="IPR050739">
    <property type="entry name" value="MFP"/>
</dbReference>
<feature type="transmembrane region" description="Helical" evidence="8">
    <location>
        <begin position="438"/>
        <end position="457"/>
    </location>
</feature>